<evidence type="ECO:0000259" key="3">
    <source>
        <dbReference type="Pfam" id="PF03931"/>
    </source>
</evidence>
<feature type="domain" description="SKP1 component POZ" evidence="3">
    <location>
        <begin position="54"/>
        <end position="116"/>
    </location>
</feature>
<dbReference type="AlphaFoldDB" id="A0A1I7YCK4"/>
<sequence length="187" mass="21870">MARVFMVRRQTRTINLFSRFKEPERVELSVPLEFAIDKGQWPHSRSPSTMASQTVKLTSSDGQEFEFKRTEIKKIDMLETMLNHLGFGEDAPEEPIPMQSIDGDALRVIAQWLLLHEEDKPHTWEHRHFHRFDLNVSKEDMELLDSLTQSLLAAVIKAAYYLDMSEFIDTLVKYVAKTRWDEMSQVV</sequence>
<keyword evidence="4" id="KW-1185">Reference proteome</keyword>
<dbReference type="Proteomes" id="UP000095287">
    <property type="component" value="Unplaced"/>
</dbReference>
<keyword evidence="2" id="KW-0833">Ubl conjugation pathway</keyword>
<evidence type="ECO:0000313" key="5">
    <source>
        <dbReference type="WBParaSite" id="L893_g14959.t1"/>
    </source>
</evidence>
<accession>A0A1I7YCK4</accession>
<dbReference type="PANTHER" id="PTHR11165">
    <property type="entry name" value="SKP1"/>
    <property type="match status" value="1"/>
</dbReference>
<evidence type="ECO:0000313" key="4">
    <source>
        <dbReference type="Proteomes" id="UP000095287"/>
    </source>
</evidence>
<dbReference type="InterPro" id="IPR016897">
    <property type="entry name" value="SKP1"/>
</dbReference>
<dbReference type="WBParaSite" id="L893_g14959.t1">
    <property type="protein sequence ID" value="L893_g14959.t1"/>
    <property type="gene ID" value="L893_g14959"/>
</dbReference>
<protein>
    <submittedName>
        <fullName evidence="5">Skp1_POZ domain-containing protein</fullName>
    </submittedName>
</protein>
<dbReference type="Pfam" id="PF03931">
    <property type="entry name" value="Skp1_POZ"/>
    <property type="match status" value="1"/>
</dbReference>
<organism evidence="4 5">
    <name type="scientific">Steinernema glaseri</name>
    <dbReference type="NCBI Taxonomy" id="37863"/>
    <lineage>
        <taxon>Eukaryota</taxon>
        <taxon>Metazoa</taxon>
        <taxon>Ecdysozoa</taxon>
        <taxon>Nematoda</taxon>
        <taxon>Chromadorea</taxon>
        <taxon>Rhabditida</taxon>
        <taxon>Tylenchina</taxon>
        <taxon>Panagrolaimomorpha</taxon>
        <taxon>Strongyloidoidea</taxon>
        <taxon>Steinernematidae</taxon>
        <taxon>Steinernema</taxon>
    </lineage>
</organism>
<comment type="similarity">
    <text evidence="1">Belongs to the SKP1 family.</text>
</comment>
<proteinExistence type="inferred from homology"/>
<evidence type="ECO:0000256" key="1">
    <source>
        <dbReference type="ARBA" id="ARBA00009993"/>
    </source>
</evidence>
<reference evidence="5" key="1">
    <citation type="submission" date="2016-11" db="UniProtKB">
        <authorList>
            <consortium name="WormBaseParasite"/>
        </authorList>
    </citation>
    <scope>IDENTIFICATION</scope>
</reference>
<dbReference type="GO" id="GO:0006511">
    <property type="term" value="P:ubiquitin-dependent protein catabolic process"/>
    <property type="evidence" value="ECO:0007669"/>
    <property type="project" value="InterPro"/>
</dbReference>
<name>A0A1I7YCK4_9BILA</name>
<dbReference type="InterPro" id="IPR016073">
    <property type="entry name" value="Skp1_comp_POZ"/>
</dbReference>
<dbReference type="Gene3D" id="3.30.710.10">
    <property type="entry name" value="Potassium Channel Kv1.1, Chain A"/>
    <property type="match status" value="1"/>
</dbReference>
<dbReference type="SMART" id="SM00512">
    <property type="entry name" value="Skp1"/>
    <property type="match status" value="1"/>
</dbReference>
<dbReference type="InterPro" id="IPR011333">
    <property type="entry name" value="SKP1/BTB/POZ_sf"/>
</dbReference>
<evidence type="ECO:0000256" key="2">
    <source>
        <dbReference type="ARBA" id="ARBA00022786"/>
    </source>
</evidence>
<dbReference type="InterPro" id="IPR001232">
    <property type="entry name" value="SKP1-like"/>
</dbReference>
<dbReference type="SUPFAM" id="SSF54695">
    <property type="entry name" value="POZ domain"/>
    <property type="match status" value="1"/>
</dbReference>